<accession>A0A1Q9CB65</accession>
<dbReference type="Gene3D" id="3.30.470.10">
    <property type="match status" value="1"/>
</dbReference>
<keyword evidence="3" id="KW-0032">Aminotransferase</keyword>
<evidence type="ECO:0000256" key="1">
    <source>
        <dbReference type="SAM" id="MobiDB-lite"/>
    </source>
</evidence>
<keyword evidence="3" id="KW-0808">Transferase</keyword>
<protein>
    <submittedName>
        <fullName evidence="3">Branched-chain-amino-acid aminotransferase-like protein 3, chloroplastic</fullName>
    </submittedName>
</protein>
<dbReference type="Gene3D" id="2.30.40.10">
    <property type="entry name" value="Urease, subunit C, domain 1"/>
    <property type="match status" value="1"/>
</dbReference>
<reference evidence="3 4" key="1">
    <citation type="submission" date="2016-02" db="EMBL/GenBank/DDBJ databases">
        <title>Genome analysis of coral dinoflagellate symbionts highlights evolutionary adaptations to a symbiotic lifestyle.</title>
        <authorList>
            <person name="Aranda M."/>
            <person name="Li Y."/>
            <person name="Liew Y.J."/>
            <person name="Baumgarten S."/>
            <person name="Simakov O."/>
            <person name="Wilson M."/>
            <person name="Piel J."/>
            <person name="Ashoor H."/>
            <person name="Bougouffa S."/>
            <person name="Bajic V.B."/>
            <person name="Ryu T."/>
            <person name="Ravasi T."/>
            <person name="Bayer T."/>
            <person name="Micklem G."/>
            <person name="Kim H."/>
            <person name="Bhak J."/>
            <person name="Lajeunesse T.C."/>
            <person name="Voolstra C.R."/>
        </authorList>
    </citation>
    <scope>NUCLEOTIDE SEQUENCE [LARGE SCALE GENOMIC DNA]</scope>
    <source>
        <strain evidence="3 4">CCMP2467</strain>
    </source>
</reference>
<dbReference type="GO" id="GO:0016810">
    <property type="term" value="F:hydrolase activity, acting on carbon-nitrogen (but not peptide) bonds"/>
    <property type="evidence" value="ECO:0007669"/>
    <property type="project" value="InterPro"/>
</dbReference>
<dbReference type="GO" id="GO:0008483">
    <property type="term" value="F:transaminase activity"/>
    <property type="evidence" value="ECO:0007669"/>
    <property type="project" value="UniProtKB-KW"/>
</dbReference>
<organism evidence="3 4">
    <name type="scientific">Symbiodinium microadriaticum</name>
    <name type="common">Dinoflagellate</name>
    <name type="synonym">Zooxanthella microadriatica</name>
    <dbReference type="NCBI Taxonomy" id="2951"/>
    <lineage>
        <taxon>Eukaryota</taxon>
        <taxon>Sar</taxon>
        <taxon>Alveolata</taxon>
        <taxon>Dinophyceae</taxon>
        <taxon>Suessiales</taxon>
        <taxon>Symbiodiniaceae</taxon>
        <taxon>Symbiodinium</taxon>
    </lineage>
</organism>
<dbReference type="InterPro" id="IPR006680">
    <property type="entry name" value="Amidohydro-rel"/>
</dbReference>
<dbReference type="InterPro" id="IPR011059">
    <property type="entry name" value="Metal-dep_hydrolase_composite"/>
</dbReference>
<dbReference type="PANTHER" id="PTHR43135:SF3">
    <property type="entry name" value="ALPHA-D-RIBOSE 1-METHYLPHOSPHONATE 5-TRIPHOSPHATE DIPHOSPHATASE"/>
    <property type="match status" value="1"/>
</dbReference>
<feature type="region of interest" description="Disordered" evidence="1">
    <location>
        <begin position="1544"/>
        <end position="1563"/>
    </location>
</feature>
<dbReference type="PANTHER" id="PTHR43135">
    <property type="entry name" value="ALPHA-D-RIBOSE 1-METHYLPHOSPHONATE 5-TRIPHOSPHATE DIPHOSPHATASE"/>
    <property type="match status" value="1"/>
</dbReference>
<proteinExistence type="predicted"/>
<feature type="domain" description="Amidohydrolase-related" evidence="2">
    <location>
        <begin position="1208"/>
        <end position="1543"/>
    </location>
</feature>
<dbReference type="OrthoDB" id="194468at2759"/>
<evidence type="ECO:0000313" key="3">
    <source>
        <dbReference type="EMBL" id="OLP80172.1"/>
    </source>
</evidence>
<gene>
    <name evidence="3" type="ORF">AK812_SmicGene39455</name>
</gene>
<dbReference type="Gene3D" id="3.20.20.140">
    <property type="entry name" value="Metal-dependent hydrolases"/>
    <property type="match status" value="1"/>
</dbReference>
<comment type="caution">
    <text evidence="3">The sequence shown here is derived from an EMBL/GenBank/DDBJ whole genome shotgun (WGS) entry which is preliminary data.</text>
</comment>
<dbReference type="InterPro" id="IPR032466">
    <property type="entry name" value="Metal_Hydrolase"/>
</dbReference>
<dbReference type="Pfam" id="PF01063">
    <property type="entry name" value="Aminotran_4"/>
    <property type="match status" value="2"/>
</dbReference>
<dbReference type="InterPro" id="IPR043132">
    <property type="entry name" value="BCAT-like_C"/>
</dbReference>
<dbReference type="SUPFAM" id="SSF51556">
    <property type="entry name" value="Metallo-dependent hydrolases"/>
    <property type="match status" value="1"/>
</dbReference>
<dbReference type="SUPFAM" id="SSF56752">
    <property type="entry name" value="D-aminoacid aminotransferase-like PLP-dependent enzymes"/>
    <property type="match status" value="2"/>
</dbReference>
<dbReference type="InterPro" id="IPR001544">
    <property type="entry name" value="Aminotrans_IV"/>
</dbReference>
<keyword evidence="4" id="KW-1185">Reference proteome</keyword>
<evidence type="ECO:0000313" key="4">
    <source>
        <dbReference type="Proteomes" id="UP000186817"/>
    </source>
</evidence>
<dbReference type="InterPro" id="IPR057744">
    <property type="entry name" value="OTAase-like"/>
</dbReference>
<dbReference type="InterPro" id="IPR043131">
    <property type="entry name" value="BCAT-like_N"/>
</dbReference>
<sequence length="1563" mass="170817">MARAVAARGGEGKPYRPTAFGGTEGSQLCLAVVAVTSASILCDEAWMEPLQTLQTTKACRSGSELWWCKQANGDWEHSIAVLTRAPFPSSGAMASAGEKRKLAVLDRESFLEKSKAARQKRSSGAAGHFIKAMYSSLVDGIITDPELMALPIDDHAIIRGHAIFDTCTLAGGRVFRLGIHLDRLFKSAKLGRLKLPFGPSEDENRSRMTEIVCQTCVASGLRDGGVRFFLTAGPGNYGFTPAGCEPAFYCTVLESSKSEDLKAIGEATVPASEVPMKPTLLATLKSNNYLLNCLLAMSAQERGGCYGINIRIRLSHNGDCRFGSSCLLLHTNFRKPSHRSPLLAMAAPATAADAWSVVEEFAAAMELRKIDGAAILAPLTTHANDDEAEIVENVTRDHAYAKLEEMQKTVARLSLGDDSNTAQADQVARERGHLPRIGRGGLQHQGRGHDVGSEPSPVYFRLWDGHLVTQGMPEGFPAAGLHMQSYIRAMQPDMVELFLQFRGKELTRGGLERVTETYHIAKRQRQNKALLKTLETSPRLVTEDLADVDCGMSPFAGGPKVLVRHCGGHVRSYRTEGGYGPRKKSFKASHGKKTLLRLPNPSAEKYLQEIRKMGMVEGPFTTEEFMNLTDQEDLRWLQEWSRRAHPEKHTKEKTTSPSCMDCVHVIHWLMAAVALFFWVPAQGQETTKVIPIPIRRHRWAPLAPNGARVAPRRRLLQMPGRSWESGRIILKADITKAHRRMKVMRRGWRFQIAKLGKAFVQGSPSRRIAVLEMLGTLVLTAFLIENNDQDERLPIIPMLSDNQGNIYSLLDSKSRKMPPAAILMELMFLLHRKGCTLAFIAKMRQVLVLTGHFPPCDDGTVAEGCVANCAIVVDKVFITPPFDGILAGTTVRKAMDLAKKHLVGETKVLREIRQETMRKEQLFSAQEVMMLSGDLGVSPVSTLDGQQVGNGEVGPVARELKRLIWEDAYDGKEEHIQLFYSCLKICDQAACFLEKPKAPASFWALKPAACVCRWFDRRAGQTRRVARELLPLSDVARYQMTVIKDAFIEGGREKVVDLAGARFGFDILRPGLGGSLGAFRFLILGDVGLCLDNTEPGPRTCSSFGRKADFLGDTDTQWHRCLPMSDGSRGANPEGCTSRPWPTGSEGHRLSVEDGDWALAGDLLWNGDSDQATPRLCVIVRGKRIASVCSIEEAVDLGLPVEHYPGCTVMPGLIDAHVHVEFSERFPLHDQPELSAAQLRQEMAERVLRMLRSGITTARDLGGRNYAALGLRDAIRKGECLGPRLLCAGQPLTVPRGHCHQWGGEAGSLEEALAVVDRQVENRVDWIKVMATGGMRTPGTNVEEAAFSVHDLKEVVARATAKSLAVAAHAHGAQGVVHAVQAGCRTVEHCTWIAKAGQWGCVDASTVEAMARQGIAVAPTAHANWRSKPMGHRNYTRMCSALQQLRAAGIQLLASSDAGAIPGLPHDALHAGIQVLAEMARMTPVEALKAATSASAAVLGLEAECGRLIPRLSADFLVVAGNPTEDLGALGRPALVVVEGRRVEPLAPPPPWPKVARQSRARR</sequence>
<dbReference type="CDD" id="cd01299">
    <property type="entry name" value="Met_dep_hydrolase_A"/>
    <property type="match status" value="1"/>
</dbReference>
<dbReference type="InterPro" id="IPR036038">
    <property type="entry name" value="Aminotransferase-like"/>
</dbReference>
<dbReference type="InterPro" id="IPR051781">
    <property type="entry name" value="Metallo-dep_Hydrolase"/>
</dbReference>
<name>A0A1Q9CB65_SYMMI</name>
<dbReference type="EMBL" id="LSRX01001408">
    <property type="protein sequence ID" value="OLP80172.1"/>
    <property type="molecule type" value="Genomic_DNA"/>
</dbReference>
<dbReference type="Pfam" id="PF01979">
    <property type="entry name" value="Amidohydro_1"/>
    <property type="match status" value="1"/>
</dbReference>
<dbReference type="SUPFAM" id="SSF51338">
    <property type="entry name" value="Composite domain of metallo-dependent hydrolases"/>
    <property type="match status" value="1"/>
</dbReference>
<evidence type="ECO:0000259" key="2">
    <source>
        <dbReference type="Pfam" id="PF01979"/>
    </source>
</evidence>
<dbReference type="Gene3D" id="3.20.10.10">
    <property type="entry name" value="D-amino Acid Aminotransferase, subunit A, domain 2"/>
    <property type="match status" value="1"/>
</dbReference>
<dbReference type="Proteomes" id="UP000186817">
    <property type="component" value="Unassembled WGS sequence"/>
</dbReference>